<keyword evidence="1" id="KW-1133">Transmembrane helix</keyword>
<keyword evidence="1" id="KW-0472">Membrane</keyword>
<dbReference type="Proteomes" id="UP000309138">
    <property type="component" value="Unassembled WGS sequence"/>
</dbReference>
<dbReference type="EMBL" id="SWKR01000001">
    <property type="protein sequence ID" value="TKD52912.1"/>
    <property type="molecule type" value="Genomic_DNA"/>
</dbReference>
<feature type="transmembrane region" description="Helical" evidence="1">
    <location>
        <begin position="73"/>
        <end position="90"/>
    </location>
</feature>
<keyword evidence="1" id="KW-0812">Transmembrane</keyword>
<evidence type="ECO:0000256" key="1">
    <source>
        <dbReference type="SAM" id="Phobius"/>
    </source>
</evidence>
<sequence length="156" mass="17312">MKIARHGVDRTTRLLLIAAICVGLAHHVDHVLRVDHSGWPFTPRVTPFTFSLAAYPVLLFALLGPARLFWWRWALMVAGTAFTLFAHVRIETPRMQYAMWAFNRSLEPHLAGVRNLCGIESGALGWLSMGVSMALNVLLVTTVIVMLANRPAGARP</sequence>
<protein>
    <submittedName>
        <fullName evidence="2">Uncharacterized protein</fullName>
    </submittedName>
</protein>
<dbReference type="RefSeq" id="WP_169542419.1">
    <property type="nucleotide sequence ID" value="NZ_SWKR01000001.1"/>
</dbReference>
<dbReference type="AlphaFoldDB" id="A0A4U1L7I3"/>
<organism evidence="2 3">
    <name type="scientific">Sphingomonas baiyangensis</name>
    <dbReference type="NCBI Taxonomy" id="2572576"/>
    <lineage>
        <taxon>Bacteria</taxon>
        <taxon>Pseudomonadati</taxon>
        <taxon>Pseudomonadota</taxon>
        <taxon>Alphaproteobacteria</taxon>
        <taxon>Sphingomonadales</taxon>
        <taxon>Sphingomonadaceae</taxon>
        <taxon>Sphingomonas</taxon>
    </lineage>
</organism>
<proteinExistence type="predicted"/>
<feature type="transmembrane region" description="Helical" evidence="1">
    <location>
        <begin position="123"/>
        <end position="148"/>
    </location>
</feature>
<evidence type="ECO:0000313" key="3">
    <source>
        <dbReference type="Proteomes" id="UP000309138"/>
    </source>
</evidence>
<feature type="transmembrane region" description="Helical" evidence="1">
    <location>
        <begin position="12"/>
        <end position="28"/>
    </location>
</feature>
<accession>A0A4U1L7I3</accession>
<name>A0A4U1L7I3_9SPHN</name>
<gene>
    <name evidence="2" type="ORF">FBR43_00735</name>
</gene>
<feature type="transmembrane region" description="Helical" evidence="1">
    <location>
        <begin position="48"/>
        <end position="66"/>
    </location>
</feature>
<comment type="caution">
    <text evidence="2">The sequence shown here is derived from an EMBL/GenBank/DDBJ whole genome shotgun (WGS) entry which is preliminary data.</text>
</comment>
<reference evidence="2 3" key="1">
    <citation type="submission" date="2019-04" db="EMBL/GenBank/DDBJ databases">
        <authorList>
            <person name="Yang Y."/>
            <person name="Wei D."/>
        </authorList>
    </citation>
    <scope>NUCLEOTIDE SEQUENCE [LARGE SCALE GENOMIC DNA]</scope>
    <source>
        <strain evidence="2 3">L-1-4w-11</strain>
    </source>
</reference>
<keyword evidence="3" id="KW-1185">Reference proteome</keyword>
<evidence type="ECO:0000313" key="2">
    <source>
        <dbReference type="EMBL" id="TKD52912.1"/>
    </source>
</evidence>